<dbReference type="InterPro" id="IPR011603">
    <property type="entry name" value="2oxoglutarate_DH_E1"/>
</dbReference>
<dbReference type="GO" id="GO:0016624">
    <property type="term" value="F:oxidoreductase activity, acting on the aldehyde or oxo group of donors, disulfide as acceptor"/>
    <property type="evidence" value="ECO:0007669"/>
    <property type="project" value="InterPro"/>
</dbReference>
<dbReference type="Pfam" id="PF02779">
    <property type="entry name" value="Transket_pyr"/>
    <property type="match status" value="1"/>
</dbReference>
<evidence type="ECO:0000256" key="2">
    <source>
        <dbReference type="ARBA" id="ARBA00006936"/>
    </source>
</evidence>
<proteinExistence type="inferred from homology"/>
<dbReference type="PANTHER" id="PTHR23152">
    <property type="entry name" value="2-OXOGLUTARATE DEHYDROGENASE"/>
    <property type="match status" value="1"/>
</dbReference>
<dbReference type="InterPro" id="IPR031717">
    <property type="entry name" value="ODO-1/KGD_C"/>
</dbReference>
<evidence type="ECO:0000256" key="3">
    <source>
        <dbReference type="ARBA" id="ARBA00023002"/>
    </source>
</evidence>
<dbReference type="AlphaFoldDB" id="A0A7R8WE78"/>
<keyword evidence="3" id="KW-0560">Oxidoreductase</keyword>
<name>A0A7R8WE78_9CRUS</name>
<evidence type="ECO:0000256" key="4">
    <source>
        <dbReference type="ARBA" id="ARBA00023052"/>
    </source>
</evidence>
<dbReference type="SMART" id="SM00861">
    <property type="entry name" value="Transket_pyr"/>
    <property type="match status" value="1"/>
</dbReference>
<dbReference type="InterPro" id="IPR005475">
    <property type="entry name" value="Transketolase-like_Pyr-bd"/>
</dbReference>
<dbReference type="SUPFAM" id="SSF52518">
    <property type="entry name" value="Thiamin diphosphate-binding fold (THDP-binding)"/>
    <property type="match status" value="1"/>
</dbReference>
<comment type="similarity">
    <text evidence="2">Belongs to the alpha-ketoglutarate dehydrogenase family.</text>
</comment>
<dbReference type="GO" id="GO:0030976">
    <property type="term" value="F:thiamine pyrophosphate binding"/>
    <property type="evidence" value="ECO:0007669"/>
    <property type="project" value="InterPro"/>
</dbReference>
<dbReference type="PANTHER" id="PTHR23152:SF4">
    <property type="entry name" value="2-OXOADIPATE DEHYDROGENASE COMPLEX COMPONENT E1"/>
    <property type="match status" value="1"/>
</dbReference>
<dbReference type="InterPro" id="IPR042179">
    <property type="entry name" value="KGD_C_sf"/>
</dbReference>
<dbReference type="EMBL" id="OB661048">
    <property type="protein sequence ID" value="CAD7227146.1"/>
    <property type="molecule type" value="Genomic_DNA"/>
</dbReference>
<evidence type="ECO:0000256" key="1">
    <source>
        <dbReference type="ARBA" id="ARBA00001964"/>
    </source>
</evidence>
<dbReference type="OrthoDB" id="6373922at2759"/>
<comment type="cofactor">
    <cofactor evidence="1">
        <name>thiamine diphosphate</name>
        <dbReference type="ChEBI" id="CHEBI:58937"/>
    </cofactor>
</comment>
<accession>A0A7R8WE78</accession>
<dbReference type="InterPro" id="IPR029061">
    <property type="entry name" value="THDP-binding"/>
</dbReference>
<evidence type="ECO:0000313" key="5">
    <source>
        <dbReference type="EMBL" id="CAD7227146.1"/>
    </source>
</evidence>
<reference evidence="5" key="1">
    <citation type="submission" date="2020-11" db="EMBL/GenBank/DDBJ databases">
        <authorList>
            <person name="Tran Van P."/>
        </authorList>
    </citation>
    <scope>NUCLEOTIDE SEQUENCE</scope>
</reference>
<gene>
    <name evidence="5" type="ORF">CTOB1V02_LOCUS5055</name>
</gene>
<dbReference type="Gene3D" id="3.40.50.11610">
    <property type="entry name" value="Multifunctional 2-oxoglutarate metabolism enzyme, C-terminal domain"/>
    <property type="match status" value="1"/>
</dbReference>
<dbReference type="Pfam" id="PF16870">
    <property type="entry name" value="OxoGdeHyase_C"/>
    <property type="match status" value="1"/>
</dbReference>
<protein>
    <submittedName>
        <fullName evidence="5">Uncharacterized protein</fullName>
    </submittedName>
</protein>
<sequence length="472" mass="53117">MYQVVNERRSDPDEFKRLLADRNIIPEAELEREVEKYWKELDEHLKLAETYEPTESVFRGAWWGFTAPTDSITTWNTGTDIALLKFVGRKSVSAPEGPYKIHPHLEKTYVRNRLERITKGKQLDWATAEALAFGSLIYQGYGVRLCGQDVGRGTFSQRHAMMVDPDSAEIYVPLNHLDSKQSGFLEVCNSPLSEEAVLAFEYGFSVGSPHTLCIWEAQFGDFFNGAQVIIDTFVCNGESKWLIQSGIVLLLPHGMDGAGPEHSSCRIERWLQMTDSSETKVDGDDINFVIANPTTPAQYFHLLRRQMLRPYRKPLIVASPKTILRLPTATSSLNEMASGTSFQPVLDDPVAVASEVERLVFCSGKHYYALAALRAELGDTKTALVRVEELSPFPIGQLQEIVNKYNRARTFIWSQEEHRNGGPWNFVNIRFQNLLGLPLKYIGRKELATPATGIAQIHSAEAKEILNATFSS</sequence>
<organism evidence="5">
    <name type="scientific">Cyprideis torosa</name>
    <dbReference type="NCBI Taxonomy" id="163714"/>
    <lineage>
        <taxon>Eukaryota</taxon>
        <taxon>Metazoa</taxon>
        <taxon>Ecdysozoa</taxon>
        <taxon>Arthropoda</taxon>
        <taxon>Crustacea</taxon>
        <taxon>Oligostraca</taxon>
        <taxon>Ostracoda</taxon>
        <taxon>Podocopa</taxon>
        <taxon>Podocopida</taxon>
        <taxon>Cytherocopina</taxon>
        <taxon>Cytheroidea</taxon>
        <taxon>Cytherideidae</taxon>
        <taxon>Cyprideis</taxon>
    </lineage>
</organism>
<keyword evidence="4" id="KW-0786">Thiamine pyrophosphate</keyword>
<dbReference type="Gene3D" id="3.40.50.12470">
    <property type="match status" value="1"/>
</dbReference>